<dbReference type="AlphaFoldDB" id="A0A5N6UUK4"/>
<evidence type="ECO:0000313" key="3">
    <source>
        <dbReference type="Proteomes" id="UP000326950"/>
    </source>
</evidence>
<sequence>MSSKHASHFSDLEWSPDSPELASPSSTRKLRSNSSAEVLQRSAQAISNEIVRKIPTIKEFTELVFESIPPEQGILICRSLSESSIFEACNARANFNSFTRTLCIRVMPTGIHDVHHNWFVYTRCLWAREGIMNKAEDRLIDFGVGTTFNGFTGTYTHSSKEPDLFLRPLTSRLPSIVVECGWSESWPRLHADKNLWFYGSTTVNVVILLKWSKCVRNRCKGKVEVWTRKSAGGLTMCEKPIFPEPVPAPDPGTDVIQFTKLDLFGQSIVAGQDPNTVLSLDVSELRDFARQRMLFMGLTPA</sequence>
<accession>A0A5N6UUK4</accession>
<proteinExistence type="predicted"/>
<protein>
    <submittedName>
        <fullName evidence="2">Uncharacterized protein</fullName>
    </submittedName>
</protein>
<organism evidence="2 3">
    <name type="scientific">Aspergillus tamarii</name>
    <dbReference type="NCBI Taxonomy" id="41984"/>
    <lineage>
        <taxon>Eukaryota</taxon>
        <taxon>Fungi</taxon>
        <taxon>Dikarya</taxon>
        <taxon>Ascomycota</taxon>
        <taxon>Pezizomycotina</taxon>
        <taxon>Eurotiomycetes</taxon>
        <taxon>Eurotiomycetidae</taxon>
        <taxon>Eurotiales</taxon>
        <taxon>Aspergillaceae</taxon>
        <taxon>Aspergillus</taxon>
        <taxon>Aspergillus subgen. Circumdati</taxon>
    </lineage>
</organism>
<keyword evidence="3" id="KW-1185">Reference proteome</keyword>
<dbReference type="OrthoDB" id="76567at2759"/>
<feature type="region of interest" description="Disordered" evidence="1">
    <location>
        <begin position="1"/>
        <end position="34"/>
    </location>
</feature>
<feature type="compositionally biased region" description="Polar residues" evidence="1">
    <location>
        <begin position="23"/>
        <end position="34"/>
    </location>
</feature>
<dbReference type="EMBL" id="ML738633">
    <property type="protein sequence ID" value="KAE8162113.1"/>
    <property type="molecule type" value="Genomic_DNA"/>
</dbReference>
<evidence type="ECO:0000256" key="1">
    <source>
        <dbReference type="SAM" id="MobiDB-lite"/>
    </source>
</evidence>
<dbReference type="Proteomes" id="UP000326950">
    <property type="component" value="Unassembled WGS sequence"/>
</dbReference>
<gene>
    <name evidence="2" type="ORF">BDV40DRAFT_265993</name>
</gene>
<evidence type="ECO:0000313" key="2">
    <source>
        <dbReference type="EMBL" id="KAE8162113.1"/>
    </source>
</evidence>
<name>A0A5N6UUK4_ASPTM</name>
<reference evidence="2 3" key="1">
    <citation type="submission" date="2019-04" db="EMBL/GenBank/DDBJ databases">
        <title>Friends and foes A comparative genomics study of 23 Aspergillus species from section Flavi.</title>
        <authorList>
            <consortium name="DOE Joint Genome Institute"/>
            <person name="Kjaerbolling I."/>
            <person name="Vesth T."/>
            <person name="Frisvad J.C."/>
            <person name="Nybo J.L."/>
            <person name="Theobald S."/>
            <person name="Kildgaard S."/>
            <person name="Isbrandt T."/>
            <person name="Kuo A."/>
            <person name="Sato A."/>
            <person name="Lyhne E.K."/>
            <person name="Kogle M.E."/>
            <person name="Wiebenga A."/>
            <person name="Kun R.S."/>
            <person name="Lubbers R.J."/>
            <person name="Makela M.R."/>
            <person name="Barry K."/>
            <person name="Chovatia M."/>
            <person name="Clum A."/>
            <person name="Daum C."/>
            <person name="Haridas S."/>
            <person name="He G."/>
            <person name="LaButti K."/>
            <person name="Lipzen A."/>
            <person name="Mondo S."/>
            <person name="Riley R."/>
            <person name="Salamov A."/>
            <person name="Simmons B.A."/>
            <person name="Magnuson J.K."/>
            <person name="Henrissat B."/>
            <person name="Mortensen U.H."/>
            <person name="Larsen T.O."/>
            <person name="Devries R.P."/>
            <person name="Grigoriev I.V."/>
            <person name="Machida M."/>
            <person name="Baker S.E."/>
            <person name="Andersen M.R."/>
        </authorList>
    </citation>
    <scope>NUCLEOTIDE SEQUENCE [LARGE SCALE GENOMIC DNA]</scope>
    <source>
        <strain evidence="2 3">CBS 117626</strain>
    </source>
</reference>